<evidence type="ECO:0000256" key="2">
    <source>
        <dbReference type="ARBA" id="ARBA00022475"/>
    </source>
</evidence>
<evidence type="ECO:0000256" key="7">
    <source>
        <dbReference type="RuleBase" id="RU364083"/>
    </source>
</evidence>
<dbReference type="GO" id="GO:0005524">
    <property type="term" value="F:ATP binding"/>
    <property type="evidence" value="ECO:0007669"/>
    <property type="project" value="UniProtKB-KW"/>
</dbReference>
<dbReference type="Gene3D" id="2.40.50.100">
    <property type="match status" value="1"/>
</dbReference>
<feature type="domain" description="ABC transporter" evidence="8">
    <location>
        <begin position="55"/>
        <end position="285"/>
    </location>
</feature>
<dbReference type="InterPro" id="IPR003593">
    <property type="entry name" value="AAA+_ATPase"/>
</dbReference>
<evidence type="ECO:0000313" key="10">
    <source>
        <dbReference type="Proteomes" id="UP000018291"/>
    </source>
</evidence>
<dbReference type="GO" id="GO:0015594">
    <property type="term" value="F:ABC-type putrescine transporter activity"/>
    <property type="evidence" value="ECO:0007669"/>
    <property type="project" value="InterPro"/>
</dbReference>
<dbReference type="GO" id="GO:0016887">
    <property type="term" value="F:ATP hydrolysis activity"/>
    <property type="evidence" value="ECO:0007669"/>
    <property type="project" value="InterPro"/>
</dbReference>
<dbReference type="NCBIfam" id="TIGR01187">
    <property type="entry name" value="potA"/>
    <property type="match status" value="1"/>
</dbReference>
<dbReference type="Gene3D" id="3.40.50.300">
    <property type="entry name" value="P-loop containing nucleotide triphosphate hydrolases"/>
    <property type="match status" value="1"/>
</dbReference>
<dbReference type="STRING" id="1229780.BN381_430023"/>
<dbReference type="InterPro" id="IPR013611">
    <property type="entry name" value="Transp-assoc_OB_typ2"/>
</dbReference>
<dbReference type="SUPFAM" id="SSF50331">
    <property type="entry name" value="MOP-like"/>
    <property type="match status" value="1"/>
</dbReference>
<protein>
    <recommendedName>
        <fullName evidence="7">Spermidine/putrescine import ATP-binding protein PotA</fullName>
        <ecNumber evidence="7">7.6.2.11</ecNumber>
    </recommendedName>
</protein>
<dbReference type="InterPro" id="IPR050093">
    <property type="entry name" value="ABC_SmlMolc_Importer"/>
</dbReference>
<comment type="catalytic activity">
    <reaction evidence="7">
        <text>ATP + H2O + polyamine-[polyamine-binding protein]Side 1 = ADP + phosphate + polyamineSide 2 + [polyamine-binding protein]Side 1.</text>
        <dbReference type="EC" id="7.6.2.11"/>
    </reaction>
</comment>
<dbReference type="CDD" id="cd03300">
    <property type="entry name" value="ABC_PotA_N"/>
    <property type="match status" value="1"/>
</dbReference>
<evidence type="ECO:0000256" key="1">
    <source>
        <dbReference type="ARBA" id="ARBA00022448"/>
    </source>
</evidence>
<dbReference type="OrthoDB" id="9802264at2"/>
<comment type="function">
    <text evidence="7">Part of the ABC transporter complex PotABCD involved in spermidine/putrescine import. Responsible for energy coupling to the transport system.</text>
</comment>
<proteinExistence type="inferred from homology"/>
<comment type="similarity">
    <text evidence="7">Belongs to the ABC transporter superfamily. Spermidine/putrescine importer (TC 3.A.1.11.1) family.</text>
</comment>
<sequence length="421" mass="45410">MAQLPYTEPSRRIEDSIVQGATPPASEWFGTDEGTNGVSTAATGDKGAGAQAPIIEIDHVTKSFTDFIAVDDADFSIGQGEFFAMLGPSGCGKTTTLRMIAGFETPTSGAIRLDGEDVSRTPPHKRNVNTVFQHYALFPHMTVWNNVAYGPRSKKWDAAKVREKVDAVIEVVRLGEFAERKPSQLSGGQQQRVALARALVNEPAALLLDEPLGALDLKLRQVMQFELKRIQREIDISFVHVTHDQEEALTMADRMAVMNAGRVEQIGTPTDVYERPASVFVAGFIGQANLWPGTVESLADGHATAATLGSTVGARCFSPEVRPGKVVVMVRPERLSVAIERPDDTSAVQGTVTDLTFQGPVVRLSMRAADGHSVIAHLGPEDHLPGLRPGDRVWAHWPDDAACVLPDAPLPAVDDPDAVDE</sequence>
<comment type="caution">
    <text evidence="9">The sequence shown here is derived from an EMBL/GenBank/DDBJ whole genome shotgun (WGS) entry which is preliminary data.</text>
</comment>
<organism evidence="9 10">
    <name type="scientific">Candidatus Neomicrothrix parvicella RN1</name>
    <dbReference type="NCBI Taxonomy" id="1229780"/>
    <lineage>
        <taxon>Bacteria</taxon>
        <taxon>Bacillati</taxon>
        <taxon>Actinomycetota</taxon>
        <taxon>Acidimicrobiia</taxon>
        <taxon>Acidimicrobiales</taxon>
        <taxon>Microthrixaceae</taxon>
        <taxon>Candidatus Neomicrothrix</taxon>
    </lineage>
</organism>
<evidence type="ECO:0000256" key="3">
    <source>
        <dbReference type="ARBA" id="ARBA00022741"/>
    </source>
</evidence>
<keyword evidence="5 7" id="KW-1278">Translocase</keyword>
<dbReference type="InterPro" id="IPR005893">
    <property type="entry name" value="PotA-like"/>
</dbReference>
<dbReference type="AlphaFoldDB" id="R4Z6K6"/>
<dbReference type="EC" id="7.6.2.11" evidence="7"/>
<dbReference type="HOGENOM" id="CLU_000604_1_1_11"/>
<evidence type="ECO:0000256" key="6">
    <source>
        <dbReference type="ARBA" id="ARBA00023136"/>
    </source>
</evidence>
<evidence type="ECO:0000256" key="4">
    <source>
        <dbReference type="ARBA" id="ARBA00022840"/>
    </source>
</evidence>
<dbReference type="eggNOG" id="COG3842">
    <property type="taxonomic scope" value="Bacteria"/>
</dbReference>
<keyword evidence="4 7" id="KW-0067">ATP-binding</keyword>
<keyword evidence="6 7" id="KW-0472">Membrane</keyword>
<dbReference type="PANTHER" id="PTHR42781:SF4">
    <property type="entry name" value="SPERMIDINE_PUTRESCINE IMPORT ATP-BINDING PROTEIN POTA"/>
    <property type="match status" value="1"/>
</dbReference>
<dbReference type="PROSITE" id="PS50893">
    <property type="entry name" value="ABC_TRANSPORTER_2"/>
    <property type="match status" value="1"/>
</dbReference>
<accession>R4Z6K6</accession>
<dbReference type="InterPro" id="IPR008995">
    <property type="entry name" value="Mo/tungstate-bd_C_term_dom"/>
</dbReference>
<reference evidence="9 10" key="1">
    <citation type="journal article" date="2013" name="ISME J.">
        <title>Metabolic model for the filamentous 'Candidatus Microthrix parvicella' based on genomic and metagenomic analyses.</title>
        <authorList>
            <person name="Jon McIlroy S."/>
            <person name="Kristiansen R."/>
            <person name="Albertsen M."/>
            <person name="Michael Karst S."/>
            <person name="Rossetti S."/>
            <person name="Lund Nielsen J."/>
            <person name="Tandoi V."/>
            <person name="James Seviour R."/>
            <person name="Nielsen P.H."/>
        </authorList>
    </citation>
    <scope>NUCLEOTIDE SEQUENCE [LARGE SCALE GENOMIC DNA]</scope>
    <source>
        <strain evidence="9 10">RN1</strain>
    </source>
</reference>
<dbReference type="EMBL" id="CANL01000038">
    <property type="protein sequence ID" value="CCM64627.1"/>
    <property type="molecule type" value="Genomic_DNA"/>
</dbReference>
<evidence type="ECO:0000256" key="5">
    <source>
        <dbReference type="ARBA" id="ARBA00022967"/>
    </source>
</evidence>
<evidence type="ECO:0000259" key="8">
    <source>
        <dbReference type="PROSITE" id="PS50893"/>
    </source>
</evidence>
<dbReference type="InterPro" id="IPR003439">
    <property type="entry name" value="ABC_transporter-like_ATP-bd"/>
</dbReference>
<dbReference type="PANTHER" id="PTHR42781">
    <property type="entry name" value="SPERMIDINE/PUTRESCINE IMPORT ATP-BINDING PROTEIN POTA"/>
    <property type="match status" value="1"/>
</dbReference>
<dbReference type="InterPro" id="IPR027417">
    <property type="entry name" value="P-loop_NTPase"/>
</dbReference>
<gene>
    <name evidence="9" type="primary">cysA</name>
    <name evidence="7" type="synonym">potA</name>
    <name evidence="9" type="ORF">BN381_430023</name>
</gene>
<dbReference type="FunFam" id="3.40.50.300:FF:000133">
    <property type="entry name" value="Spermidine/putrescine import ATP-binding protein PotA"/>
    <property type="match status" value="1"/>
</dbReference>
<dbReference type="Pfam" id="PF00005">
    <property type="entry name" value="ABC_tran"/>
    <property type="match status" value="1"/>
</dbReference>
<keyword evidence="1 7" id="KW-0813">Transport</keyword>
<keyword evidence="10" id="KW-1185">Reference proteome</keyword>
<evidence type="ECO:0000313" key="9">
    <source>
        <dbReference type="EMBL" id="CCM64627.1"/>
    </source>
</evidence>
<dbReference type="Proteomes" id="UP000018291">
    <property type="component" value="Unassembled WGS sequence"/>
</dbReference>
<dbReference type="Pfam" id="PF08402">
    <property type="entry name" value="TOBE_2"/>
    <property type="match status" value="1"/>
</dbReference>
<dbReference type="InterPro" id="IPR017871">
    <property type="entry name" value="ABC_transporter-like_CS"/>
</dbReference>
<dbReference type="InterPro" id="IPR017879">
    <property type="entry name" value="PotA_ATP-bd"/>
</dbReference>
<dbReference type="SUPFAM" id="SSF52540">
    <property type="entry name" value="P-loop containing nucleoside triphosphate hydrolases"/>
    <property type="match status" value="1"/>
</dbReference>
<dbReference type="SMART" id="SM00382">
    <property type="entry name" value="AAA"/>
    <property type="match status" value="1"/>
</dbReference>
<keyword evidence="3 7" id="KW-0547">Nucleotide-binding</keyword>
<dbReference type="GO" id="GO:0043190">
    <property type="term" value="C:ATP-binding cassette (ABC) transporter complex"/>
    <property type="evidence" value="ECO:0007669"/>
    <property type="project" value="InterPro"/>
</dbReference>
<comment type="subunit">
    <text evidence="7">The complex is composed of two ATP-binding proteins (PotA), two transmembrane proteins (PotB and PotC) and a solute-binding protein (PotD).</text>
</comment>
<name>R4Z6K6_9ACTN</name>
<keyword evidence="2 7" id="KW-1003">Cell membrane</keyword>
<dbReference type="PROSITE" id="PS00211">
    <property type="entry name" value="ABC_TRANSPORTER_1"/>
    <property type="match status" value="1"/>
</dbReference>